<dbReference type="InterPro" id="IPR049328">
    <property type="entry name" value="TM_ErbB1"/>
</dbReference>
<protein>
    <recommendedName>
        <fullName evidence="1">receptor protein-tyrosine kinase</fullName>
        <ecNumber evidence="1">2.7.10.1</ecNumber>
    </recommendedName>
</protein>
<dbReference type="Pfam" id="PF21314">
    <property type="entry name" value="TM_ErbB1"/>
    <property type="match status" value="1"/>
</dbReference>
<evidence type="ECO:0000256" key="7">
    <source>
        <dbReference type="ARBA" id="ARBA00022840"/>
    </source>
</evidence>
<feature type="region of interest" description="Disordered" evidence="9">
    <location>
        <begin position="501"/>
        <end position="557"/>
    </location>
</feature>
<feature type="compositionally biased region" description="Low complexity" evidence="9">
    <location>
        <begin position="93"/>
        <end position="128"/>
    </location>
</feature>
<dbReference type="PANTHER" id="PTHR24349">
    <property type="entry name" value="SERINE/THREONINE-PROTEIN KINASE"/>
    <property type="match status" value="1"/>
</dbReference>
<comment type="caution">
    <text evidence="12">The sequence shown here is derived from an EMBL/GenBank/DDBJ whole genome shotgun (WGS) entry which is preliminary data.</text>
</comment>
<keyword evidence="13" id="KW-1185">Reference proteome</keyword>
<name>A0AAW1P9Y3_9CHLO</name>
<accession>A0AAW1P9Y3</accession>
<evidence type="ECO:0000256" key="4">
    <source>
        <dbReference type="ARBA" id="ARBA00022679"/>
    </source>
</evidence>
<dbReference type="GO" id="GO:0004714">
    <property type="term" value="F:transmembrane receptor protein tyrosine kinase activity"/>
    <property type="evidence" value="ECO:0007669"/>
    <property type="project" value="UniProtKB-EC"/>
</dbReference>
<keyword evidence="3" id="KW-0597">Phosphoprotein</keyword>
<evidence type="ECO:0000256" key="3">
    <source>
        <dbReference type="ARBA" id="ARBA00022553"/>
    </source>
</evidence>
<dbReference type="Gene3D" id="6.10.250.2930">
    <property type="match status" value="1"/>
</dbReference>
<keyword evidence="7" id="KW-0067">ATP-binding</keyword>
<keyword evidence="6" id="KW-0418">Kinase</keyword>
<feature type="compositionally biased region" description="Low complexity" evidence="9">
    <location>
        <begin position="659"/>
        <end position="668"/>
    </location>
</feature>
<keyword evidence="4" id="KW-0808">Transferase</keyword>
<evidence type="ECO:0000256" key="2">
    <source>
        <dbReference type="ARBA" id="ARBA00022527"/>
    </source>
</evidence>
<dbReference type="InterPro" id="IPR044912">
    <property type="entry name" value="Egfr_JX_dom"/>
</dbReference>
<keyword evidence="10" id="KW-0472">Membrane</keyword>
<gene>
    <name evidence="12" type="ORF">WJX72_007772</name>
</gene>
<dbReference type="InterPro" id="IPR011009">
    <property type="entry name" value="Kinase-like_dom_sf"/>
</dbReference>
<keyword evidence="8" id="KW-0829">Tyrosine-protein kinase</keyword>
<dbReference type="Pfam" id="PF00069">
    <property type="entry name" value="Pkinase"/>
    <property type="match status" value="1"/>
</dbReference>
<feature type="compositionally biased region" description="Pro residues" evidence="9">
    <location>
        <begin position="506"/>
        <end position="543"/>
    </location>
</feature>
<feature type="region of interest" description="Disordered" evidence="9">
    <location>
        <begin position="1"/>
        <end position="42"/>
    </location>
</feature>
<dbReference type="GO" id="GO:0005524">
    <property type="term" value="F:ATP binding"/>
    <property type="evidence" value="ECO:0007669"/>
    <property type="project" value="UniProtKB-KW"/>
</dbReference>
<feature type="region of interest" description="Disordered" evidence="9">
    <location>
        <begin position="593"/>
        <end position="762"/>
    </location>
</feature>
<evidence type="ECO:0000313" key="13">
    <source>
        <dbReference type="Proteomes" id="UP001489004"/>
    </source>
</evidence>
<dbReference type="SMART" id="SM00220">
    <property type="entry name" value="S_TKc"/>
    <property type="match status" value="1"/>
</dbReference>
<dbReference type="InterPro" id="IPR050205">
    <property type="entry name" value="CDPK_Ser/Thr_kinases"/>
</dbReference>
<evidence type="ECO:0000256" key="6">
    <source>
        <dbReference type="ARBA" id="ARBA00022777"/>
    </source>
</evidence>
<feature type="transmembrane region" description="Helical" evidence="10">
    <location>
        <begin position="564"/>
        <end position="586"/>
    </location>
</feature>
<evidence type="ECO:0000256" key="9">
    <source>
        <dbReference type="SAM" id="MobiDB-lite"/>
    </source>
</evidence>
<dbReference type="EC" id="2.7.10.1" evidence="1"/>
<feature type="compositionally biased region" description="Basic and acidic residues" evidence="9">
    <location>
        <begin position="1"/>
        <end position="10"/>
    </location>
</feature>
<evidence type="ECO:0000256" key="10">
    <source>
        <dbReference type="SAM" id="Phobius"/>
    </source>
</evidence>
<dbReference type="AlphaFoldDB" id="A0AAW1P9Y3"/>
<proteinExistence type="predicted"/>
<keyword evidence="2" id="KW-0723">Serine/threonine-protein kinase</keyword>
<evidence type="ECO:0000256" key="5">
    <source>
        <dbReference type="ARBA" id="ARBA00022741"/>
    </source>
</evidence>
<sequence>MDEQTERLAATDRPPGLDSPLGETVRRHLEGTAPLTGQDRGTTSSALQIASLQQAPLAEYISASYAITLTGPSQQNAAAPLVTTTDAAGNQNTTTTVTSPSPGGGTTTTTFASPGGASPATTTPQPAATASPALNVYNAPPLVAFTPAPTPVPTPASTPAPTAPLITPQPTQPSTPAPTFTPASTPAPTFQVQTQQPSLFVLSPKATQPPISPEPPPPTVTPLPLATRAALPPAMAPAPFFAPFMAPAPAPQARVPAPAPAPMLFLAPLAAPAPAPSLLAPEPAPIAPAPAPLVPAPAPIAPAPAPNVPAPAPLESLVPAPAPVEVASLAPAPAPAPADATSTIQVILALQGEQPDSFGPDAGSGVAAALQQILSGSGIGVSLPPSSSAATPVPTALNGRRLLAGRQPAPGQRAAFALAVPPRRGLLQSTPSAPPAGAAGGPMQRFTLDVTVPDGGQQMAVQQLQSAVLGGGLLSALRQAGLGVISVPELSVDGQVVYQAPTAAPTAPPPSPLPTPSASPSPSPSPSPPPTPLPAVAPAPSPAAVPVIPDSTKTSGGGSSIGPIAGGVVGGILALLVVALAVFCCCRRRRRREQLEKEPQGKAGGLQRFPSGKVAEPTPRTPNLGGLSPGLGGYGSPQKGGIMAPVRRADPDTPFQSPAGKAGAASAKDAGRFTPSGRVRDSPYQSPGLAGKLLAGSSDSNSDSDSAHGMHDSVVSVPVTPSKPQPGPSSARRSLASEFPVESAAEAARRSGRGLQAGNSLQPSVADDLSKIAHAGIVKLRTLATEAQEHTSSALENLGSPTFARAGQPGGPGSAAASAAAAAPAQPAVLGSLPDVMLLLTNNQDREQFRQLAAVSNAEHAILDMVSRSALFAGKYTLEDGCIRGQRSVVCSARRKRGGGLPVLCRFYVAEADFRRDIKFLENLPEGEGVPVVFDTYHAGDAPGGGGLPACLVTEKGDLGLSDWAAKLEPDEPQRVAVARAVAGALAAMHKRDVVHGSLTPDCFQWFREAGAVKLVDFGCWGQGGLPMRVQYQLRSVSPEMLAAAATGQARVTAHPAMDSWGLGLILFELFTGESVFGNGEDAIAMQYTDEDVVAMLLGFTELPWEHDPGFFGGISHPAARRLVQNLLKRRAAERWDMARVLKSVLFKDLTAAPAPAPRWR</sequence>
<dbReference type="Proteomes" id="UP001489004">
    <property type="component" value="Unassembled WGS sequence"/>
</dbReference>
<evidence type="ECO:0000313" key="12">
    <source>
        <dbReference type="EMBL" id="KAK9805234.1"/>
    </source>
</evidence>
<evidence type="ECO:0000259" key="11">
    <source>
        <dbReference type="PROSITE" id="PS50011"/>
    </source>
</evidence>
<reference evidence="12 13" key="1">
    <citation type="journal article" date="2024" name="Nat. Commun.">
        <title>Phylogenomics reveals the evolutionary origins of lichenization in chlorophyte algae.</title>
        <authorList>
            <person name="Puginier C."/>
            <person name="Libourel C."/>
            <person name="Otte J."/>
            <person name="Skaloud P."/>
            <person name="Haon M."/>
            <person name="Grisel S."/>
            <person name="Petersen M."/>
            <person name="Berrin J.G."/>
            <person name="Delaux P.M."/>
            <person name="Dal Grande F."/>
            <person name="Keller J."/>
        </authorList>
    </citation>
    <scope>NUCLEOTIDE SEQUENCE [LARGE SCALE GENOMIC DNA]</scope>
    <source>
        <strain evidence="12 13">SAG 2043</strain>
    </source>
</reference>
<dbReference type="EMBL" id="JALJOR010000016">
    <property type="protein sequence ID" value="KAK9805234.1"/>
    <property type="molecule type" value="Genomic_DNA"/>
</dbReference>
<evidence type="ECO:0000256" key="1">
    <source>
        <dbReference type="ARBA" id="ARBA00011902"/>
    </source>
</evidence>
<dbReference type="GO" id="GO:0004674">
    <property type="term" value="F:protein serine/threonine kinase activity"/>
    <property type="evidence" value="ECO:0007669"/>
    <property type="project" value="UniProtKB-KW"/>
</dbReference>
<feature type="region of interest" description="Disordered" evidence="9">
    <location>
        <begin position="791"/>
        <end position="819"/>
    </location>
</feature>
<keyword evidence="10" id="KW-1133">Transmembrane helix</keyword>
<feature type="domain" description="Protein kinase" evidence="11">
    <location>
        <begin position="876"/>
        <end position="1147"/>
    </location>
</feature>
<dbReference type="Gene3D" id="1.10.510.10">
    <property type="entry name" value="Transferase(Phosphotransferase) domain 1"/>
    <property type="match status" value="1"/>
</dbReference>
<dbReference type="SUPFAM" id="SSF56112">
    <property type="entry name" value="Protein kinase-like (PK-like)"/>
    <property type="match status" value="1"/>
</dbReference>
<keyword evidence="5" id="KW-0547">Nucleotide-binding</keyword>
<dbReference type="PRINTS" id="PR01217">
    <property type="entry name" value="PRICHEXTENSN"/>
</dbReference>
<keyword evidence="10" id="KW-0812">Transmembrane</keyword>
<dbReference type="InterPro" id="IPR000719">
    <property type="entry name" value="Prot_kinase_dom"/>
</dbReference>
<feature type="region of interest" description="Disordered" evidence="9">
    <location>
        <begin position="85"/>
        <end position="128"/>
    </location>
</feature>
<dbReference type="PROSITE" id="PS50011">
    <property type="entry name" value="PROTEIN_KINASE_DOM"/>
    <property type="match status" value="1"/>
</dbReference>
<evidence type="ECO:0000256" key="8">
    <source>
        <dbReference type="ARBA" id="ARBA00023137"/>
    </source>
</evidence>
<organism evidence="12 13">
    <name type="scientific">[Myrmecia] bisecta</name>
    <dbReference type="NCBI Taxonomy" id="41462"/>
    <lineage>
        <taxon>Eukaryota</taxon>
        <taxon>Viridiplantae</taxon>
        <taxon>Chlorophyta</taxon>
        <taxon>core chlorophytes</taxon>
        <taxon>Trebouxiophyceae</taxon>
        <taxon>Trebouxiales</taxon>
        <taxon>Trebouxiaceae</taxon>
        <taxon>Myrmecia</taxon>
    </lineage>
</organism>